<organism evidence="11 12">
    <name type="scientific">Turnera subulata</name>
    <dbReference type="NCBI Taxonomy" id="218843"/>
    <lineage>
        <taxon>Eukaryota</taxon>
        <taxon>Viridiplantae</taxon>
        <taxon>Streptophyta</taxon>
        <taxon>Embryophyta</taxon>
        <taxon>Tracheophyta</taxon>
        <taxon>Spermatophyta</taxon>
        <taxon>Magnoliopsida</taxon>
        <taxon>eudicotyledons</taxon>
        <taxon>Gunneridae</taxon>
        <taxon>Pentapetalae</taxon>
        <taxon>rosids</taxon>
        <taxon>fabids</taxon>
        <taxon>Malpighiales</taxon>
        <taxon>Passifloraceae</taxon>
        <taxon>Turnera</taxon>
    </lineage>
</organism>
<dbReference type="GO" id="GO:0030154">
    <property type="term" value="P:cell differentiation"/>
    <property type="evidence" value="ECO:0007669"/>
    <property type="project" value="UniProtKB-UniRule"/>
</dbReference>
<evidence type="ECO:0000313" key="11">
    <source>
        <dbReference type="EMBL" id="KAJ4844416.1"/>
    </source>
</evidence>
<evidence type="ECO:0000256" key="3">
    <source>
        <dbReference type="ARBA" id="ARBA00022473"/>
    </source>
</evidence>
<name>A0A9Q0G9M0_9ROSI</name>
<dbReference type="EMBL" id="JAKUCV010003430">
    <property type="protein sequence ID" value="KAJ4838946.1"/>
    <property type="molecule type" value="Genomic_DNA"/>
</dbReference>
<dbReference type="OrthoDB" id="1858282at2759"/>
<feature type="chain" id="PRO_5041010928" description="Phytosulfokine" evidence="9">
    <location>
        <begin position="22"/>
        <end position="73"/>
    </location>
</feature>
<comment type="function">
    <text evidence="9">Promotes plant cell differentiation, organogenesis and somatic embryogenesis as well as cell proliferation.</text>
</comment>
<keyword evidence="3 9" id="KW-0217">Developmental protein</keyword>
<keyword evidence="8 9" id="KW-0339">Growth factor</keyword>
<gene>
    <name evidence="11" type="ORF">Tsubulata_024945</name>
    <name evidence="10" type="ORF">Tsubulata_037315</name>
</gene>
<dbReference type="EMBL" id="JAKUCV010001958">
    <property type="protein sequence ID" value="KAJ4844416.1"/>
    <property type="molecule type" value="Genomic_DNA"/>
</dbReference>
<dbReference type="PANTHER" id="PTHR33285:SF55">
    <property type="entry name" value="PHYTOSULFOKINES 3"/>
    <property type="match status" value="1"/>
</dbReference>
<comment type="caution">
    <text evidence="11">The sequence shown here is derived from an EMBL/GenBank/DDBJ whole genome shotgun (WGS) entry which is preliminary data.</text>
</comment>
<feature type="signal peptide" evidence="9">
    <location>
        <begin position="1"/>
        <end position="21"/>
    </location>
</feature>
<accession>A0A9Q0G9M0</accession>
<evidence type="ECO:0000256" key="4">
    <source>
        <dbReference type="ARBA" id="ARBA00022525"/>
    </source>
</evidence>
<comment type="similarity">
    <text evidence="2 9">Belongs to the phytosulfokine family.</text>
</comment>
<keyword evidence="12" id="KW-1185">Reference proteome</keyword>
<evidence type="ECO:0000313" key="12">
    <source>
        <dbReference type="Proteomes" id="UP001141552"/>
    </source>
</evidence>
<evidence type="ECO:0000256" key="9">
    <source>
        <dbReference type="RuleBase" id="RU368031"/>
    </source>
</evidence>
<reference evidence="11" key="1">
    <citation type="submission" date="2022-02" db="EMBL/GenBank/DDBJ databases">
        <authorList>
            <person name="Henning P.M."/>
            <person name="McCubbin A.G."/>
            <person name="Shore J.S."/>
        </authorList>
    </citation>
    <scope>NUCLEOTIDE SEQUENCE</scope>
    <source>
        <strain evidence="11">F60SS</strain>
        <tissue evidence="11">Leaves</tissue>
    </source>
</reference>
<evidence type="ECO:0000256" key="1">
    <source>
        <dbReference type="ARBA" id="ARBA00004613"/>
    </source>
</evidence>
<protein>
    <recommendedName>
        <fullName evidence="9">Phytosulfokine</fullName>
    </recommendedName>
    <component>
        <recommendedName>
            <fullName evidence="9">Phytosulfokine-alpha</fullName>
            <shortName evidence="9">PSK-alpha</shortName>
            <shortName evidence="9">Phytosulfokine-a</shortName>
        </recommendedName>
    </component>
    <component>
        <recommendedName>
            <fullName evidence="9">Phytosulfokine-beta</fullName>
            <shortName evidence="9">PSK-beta</shortName>
            <shortName evidence="9">Phytosulfokine-b</shortName>
        </recommendedName>
    </component>
</protein>
<dbReference type="GO" id="GO:0008283">
    <property type="term" value="P:cell population proliferation"/>
    <property type="evidence" value="ECO:0007669"/>
    <property type="project" value="UniProtKB-UniRule"/>
</dbReference>
<dbReference type="GO" id="GO:0008083">
    <property type="term" value="F:growth factor activity"/>
    <property type="evidence" value="ECO:0007669"/>
    <property type="project" value="UniProtKB-UniRule"/>
</dbReference>
<keyword evidence="6 9" id="KW-0732">Signal</keyword>
<dbReference type="InterPro" id="IPR009438">
    <property type="entry name" value="Phytosulfokine"/>
</dbReference>
<proteinExistence type="inferred from homology"/>
<comment type="PTM">
    <text evidence="9">Sulfation is important for activity and for the binding to a putative membrane receptor.</text>
</comment>
<comment type="subcellular location">
    <subcellularLocation>
        <location evidence="1 9">Secreted</location>
    </subcellularLocation>
</comment>
<dbReference type="PANTHER" id="PTHR33285">
    <property type="entry name" value="PHYTOSULFOKINES 3"/>
    <property type="match status" value="1"/>
</dbReference>
<keyword evidence="4 9" id="KW-0964">Secreted</keyword>
<evidence type="ECO:0000256" key="5">
    <source>
        <dbReference type="ARBA" id="ARBA00022641"/>
    </source>
</evidence>
<evidence type="ECO:0000256" key="7">
    <source>
        <dbReference type="ARBA" id="ARBA00022782"/>
    </source>
</evidence>
<dbReference type="GO" id="GO:0005576">
    <property type="term" value="C:extracellular region"/>
    <property type="evidence" value="ECO:0007669"/>
    <property type="project" value="UniProtKB-SubCell"/>
</dbReference>
<comment type="PTM">
    <text evidence="9">PSK-alpha is produced by endopeptidase digestion. PSK-beta is produced from PSK-alpha by exopeptidase digestion.</text>
</comment>
<reference evidence="11" key="2">
    <citation type="journal article" date="2023" name="Plants (Basel)">
        <title>Annotation of the Turnera subulata (Passifloraceae) Draft Genome Reveals the S-Locus Evolved after the Divergence of Turneroideae from Passifloroideae in a Stepwise Manner.</title>
        <authorList>
            <person name="Henning P.M."/>
            <person name="Roalson E.H."/>
            <person name="Mir W."/>
            <person name="McCubbin A.G."/>
            <person name="Shore J.S."/>
        </authorList>
    </citation>
    <scope>NUCLEOTIDE SEQUENCE</scope>
    <source>
        <strain evidence="11">F60SS</strain>
    </source>
</reference>
<sequence length="73" mass="8095">MAKLATLCIIALFLSFVLAYAARPLPSFHGDSLELEDEGAEASCDGVGEEECLTRRTLVAHVDYIYTQEHKHK</sequence>
<dbReference type="Proteomes" id="UP001141552">
    <property type="component" value="Unassembled WGS sequence"/>
</dbReference>
<keyword evidence="7 9" id="KW-0221">Differentiation</keyword>
<evidence type="ECO:0000256" key="2">
    <source>
        <dbReference type="ARBA" id="ARBA00010781"/>
    </source>
</evidence>
<dbReference type="Pfam" id="PF06404">
    <property type="entry name" value="PSK"/>
    <property type="match status" value="1"/>
</dbReference>
<evidence type="ECO:0000256" key="6">
    <source>
        <dbReference type="ARBA" id="ARBA00022729"/>
    </source>
</evidence>
<evidence type="ECO:0000256" key="8">
    <source>
        <dbReference type="ARBA" id="ARBA00023030"/>
    </source>
</evidence>
<keyword evidence="5 9" id="KW-0765">Sulfation</keyword>
<evidence type="ECO:0000313" key="10">
    <source>
        <dbReference type="EMBL" id="KAJ4838946.1"/>
    </source>
</evidence>
<dbReference type="AlphaFoldDB" id="A0A9Q0G9M0"/>